<dbReference type="Pfam" id="PF18018">
    <property type="entry name" value="DNA_pol_D_N"/>
    <property type="match status" value="1"/>
</dbReference>
<evidence type="ECO:0000313" key="8">
    <source>
        <dbReference type="Proteomes" id="UP000650467"/>
    </source>
</evidence>
<evidence type="ECO:0000259" key="6">
    <source>
        <dbReference type="Pfam" id="PF18018"/>
    </source>
</evidence>
<organism evidence="7 8">
    <name type="scientific">Chlamydomonas incerta</name>
    <dbReference type="NCBI Taxonomy" id="51695"/>
    <lineage>
        <taxon>Eukaryota</taxon>
        <taxon>Viridiplantae</taxon>
        <taxon>Chlorophyta</taxon>
        <taxon>core chlorophytes</taxon>
        <taxon>Chlorophyceae</taxon>
        <taxon>CS clade</taxon>
        <taxon>Chlamydomonadales</taxon>
        <taxon>Chlamydomonadaceae</taxon>
        <taxon>Chlamydomonas</taxon>
    </lineage>
</organism>
<comment type="subcellular location">
    <subcellularLocation>
        <location evidence="1">Nucleus</location>
    </subcellularLocation>
</comment>
<evidence type="ECO:0000313" key="7">
    <source>
        <dbReference type="EMBL" id="KAG2422561.1"/>
    </source>
</evidence>
<name>A0A835VR96_CHLIN</name>
<dbReference type="GO" id="GO:0006271">
    <property type="term" value="P:DNA strand elongation involved in DNA replication"/>
    <property type="evidence" value="ECO:0007669"/>
    <property type="project" value="TreeGrafter"/>
</dbReference>
<dbReference type="CDD" id="cd07387">
    <property type="entry name" value="MPP_PolD2_C"/>
    <property type="match status" value="1"/>
</dbReference>
<dbReference type="OrthoDB" id="3763at2759"/>
<dbReference type="InterPro" id="IPR024826">
    <property type="entry name" value="DNA_pol_delta/II_ssu"/>
</dbReference>
<dbReference type="PANTHER" id="PTHR10416:SF0">
    <property type="entry name" value="DNA POLYMERASE DELTA SUBUNIT 2"/>
    <property type="match status" value="1"/>
</dbReference>
<dbReference type="Gene3D" id="2.40.50.430">
    <property type="match status" value="1"/>
</dbReference>
<dbReference type="GO" id="GO:0043625">
    <property type="term" value="C:delta DNA polymerase complex"/>
    <property type="evidence" value="ECO:0007669"/>
    <property type="project" value="TreeGrafter"/>
</dbReference>
<keyword evidence="4" id="KW-0539">Nucleus</keyword>
<proteinExistence type="inferred from homology"/>
<evidence type="ECO:0000256" key="3">
    <source>
        <dbReference type="ARBA" id="ARBA00022705"/>
    </source>
</evidence>
<dbReference type="PANTHER" id="PTHR10416">
    <property type="entry name" value="DNA POLYMERASE DELTA SUBUNIT 2"/>
    <property type="match status" value="1"/>
</dbReference>
<evidence type="ECO:0000256" key="2">
    <source>
        <dbReference type="ARBA" id="ARBA00006035"/>
    </source>
</evidence>
<dbReference type="InterPro" id="IPR040663">
    <property type="entry name" value="DNA_pol_D_N"/>
</dbReference>
<dbReference type="Proteomes" id="UP000650467">
    <property type="component" value="Unassembled WGS sequence"/>
</dbReference>
<dbReference type="Pfam" id="PF04042">
    <property type="entry name" value="DNA_pol_E_B"/>
    <property type="match status" value="1"/>
</dbReference>
<dbReference type="Gene3D" id="3.60.21.50">
    <property type="match status" value="1"/>
</dbReference>
<feature type="domain" description="DNA polymerase alpha/delta/epsilon subunit B" evidence="5">
    <location>
        <begin position="244"/>
        <end position="461"/>
    </location>
</feature>
<evidence type="ECO:0000259" key="5">
    <source>
        <dbReference type="Pfam" id="PF04042"/>
    </source>
</evidence>
<protein>
    <recommendedName>
        <fullName evidence="9">DNA polymerase delta small subunit</fullName>
    </recommendedName>
</protein>
<dbReference type="EMBL" id="JAEHOC010000101">
    <property type="protein sequence ID" value="KAG2422561.1"/>
    <property type="molecule type" value="Genomic_DNA"/>
</dbReference>
<dbReference type="InterPro" id="IPR007185">
    <property type="entry name" value="DNA_pol_a/d/e_bsu"/>
</dbReference>
<evidence type="ECO:0000256" key="1">
    <source>
        <dbReference type="ARBA" id="ARBA00004123"/>
    </source>
</evidence>
<accession>A0A835VR96</accession>
<evidence type="ECO:0000256" key="4">
    <source>
        <dbReference type="ARBA" id="ARBA00023242"/>
    </source>
</evidence>
<dbReference type="AlphaFoldDB" id="A0A835VR96"/>
<feature type="domain" description="DNA polymerase delta subunit OB-fold" evidence="6">
    <location>
        <begin position="54"/>
        <end position="199"/>
    </location>
</feature>
<comment type="caution">
    <text evidence="7">The sequence shown here is derived from an EMBL/GenBank/DDBJ whole genome shotgun (WGS) entry which is preliminary data.</text>
</comment>
<gene>
    <name evidence="7" type="ORF">HXX76_015941</name>
</gene>
<keyword evidence="8" id="KW-1185">Reference proteome</keyword>
<keyword evidence="3" id="KW-0235">DNA replication</keyword>
<comment type="similarity">
    <text evidence="2">Belongs to the DNA polymerase delta/II small subunit family.</text>
</comment>
<dbReference type="GO" id="GO:0003677">
    <property type="term" value="F:DNA binding"/>
    <property type="evidence" value="ECO:0007669"/>
    <property type="project" value="InterPro"/>
</dbReference>
<dbReference type="InterPro" id="IPR041863">
    <property type="entry name" value="PolD2_C"/>
</dbReference>
<sequence length="543" mass="56170">MDIERPLPGHTSRYDELLAPSTSKGDEASFNRESASYTNLDGRFRASKRTYERQYAQLYFSRLMLLKNVMRNRVEQLWPGMPVCSILEVQEGKEVAVIGTIYKNMKLKPSILDEYTKDRGLKAALGAANFCADDDGVVMEDDGARMVLSVATPGTMAAAAVELPGWAPGDGPLAVQELVTGLVLAVRGVHEPGGDFFVSAVAFAGLAPNPGPLPHPLPLPLPAAPSADAAAAIAAARPGDKYLALVSGLGLGGGRADMLATQLAAEWLGGSLGSPAEQQLAAQVVRLVVAGGGLGQLEGLAGAAATAPGANPYNRSAQVVALQPVRDLDLLLAELAAALPVDVMPGAEDPANVALPQQPMHRCLFPAAAAHGSLVRATNPHEFECGGVRLLGTSGQNVDDVAKYCGLRDRLDLMQRTLACRHLAPTAPDTLTCYPFTDDDPFILASTPHVYFVGNQPEFATRLVVLQHGCSSSGAAGSSTAAAAGAAAPEAGAAGGSGGGGQPVVVRLVAVPSFARSGTLVLLNLRTLACHPVRFDGSLGMGV</sequence>
<reference evidence="7" key="1">
    <citation type="journal article" date="2020" name="bioRxiv">
        <title>Comparative genomics of Chlamydomonas.</title>
        <authorList>
            <person name="Craig R.J."/>
            <person name="Hasan A.R."/>
            <person name="Ness R.W."/>
            <person name="Keightley P.D."/>
        </authorList>
    </citation>
    <scope>NUCLEOTIDE SEQUENCE</scope>
    <source>
        <strain evidence="7">SAG 7.73</strain>
    </source>
</reference>
<evidence type="ECO:0008006" key="9">
    <source>
        <dbReference type="Google" id="ProtNLM"/>
    </source>
</evidence>